<comment type="subcellular location">
    <subcellularLocation>
        <location evidence="2 5">Secreted</location>
        <location evidence="2 5">Cell wall</location>
    </subcellularLocation>
</comment>
<reference evidence="7 8" key="1">
    <citation type="submission" date="2020-08" db="EMBL/GenBank/DDBJ databases">
        <title>Plant Genome Project.</title>
        <authorList>
            <person name="Zhang R.-G."/>
        </authorList>
    </citation>
    <scope>NUCLEOTIDE SEQUENCE [LARGE SCALE GENOMIC DNA]</scope>
    <source>
        <tissue evidence="7">Rhizome</tissue>
    </source>
</reference>
<evidence type="ECO:0000256" key="4">
    <source>
        <dbReference type="ARBA" id="ARBA00022512"/>
    </source>
</evidence>
<dbReference type="GO" id="GO:0009505">
    <property type="term" value="C:plant-type cell wall"/>
    <property type="evidence" value="ECO:0007669"/>
    <property type="project" value="TreeGrafter"/>
</dbReference>
<dbReference type="GO" id="GO:0052793">
    <property type="term" value="F:pectin acetylesterase activity"/>
    <property type="evidence" value="ECO:0007669"/>
    <property type="project" value="TreeGrafter"/>
</dbReference>
<evidence type="ECO:0000256" key="6">
    <source>
        <dbReference type="SAM" id="MobiDB-lite"/>
    </source>
</evidence>
<evidence type="ECO:0000256" key="1">
    <source>
        <dbReference type="ARBA" id="ARBA00003534"/>
    </source>
</evidence>
<evidence type="ECO:0000313" key="7">
    <source>
        <dbReference type="EMBL" id="KAG6476132.1"/>
    </source>
</evidence>
<dbReference type="Pfam" id="PF03283">
    <property type="entry name" value="PAE"/>
    <property type="match status" value="1"/>
</dbReference>
<dbReference type="PANTHER" id="PTHR21562">
    <property type="entry name" value="NOTUM-RELATED"/>
    <property type="match status" value="1"/>
</dbReference>
<comment type="similarity">
    <text evidence="3 5">Belongs to the pectinacetylesterase family.</text>
</comment>
<dbReference type="GO" id="GO:0071555">
    <property type="term" value="P:cell wall organization"/>
    <property type="evidence" value="ECO:0007669"/>
    <property type="project" value="UniProtKB-KW"/>
</dbReference>
<evidence type="ECO:0000256" key="5">
    <source>
        <dbReference type="RuleBase" id="RU363114"/>
    </source>
</evidence>
<accession>A0A8J5KH17</accession>
<evidence type="ECO:0000313" key="8">
    <source>
        <dbReference type="Proteomes" id="UP000734854"/>
    </source>
</evidence>
<name>A0A8J5KH17_ZINOF</name>
<comment type="caution">
    <text evidence="7">The sequence shown here is derived from an EMBL/GenBank/DDBJ whole genome shotgun (WGS) entry which is preliminary data.</text>
</comment>
<proteinExistence type="inferred from homology"/>
<feature type="region of interest" description="Disordered" evidence="6">
    <location>
        <begin position="1"/>
        <end position="23"/>
    </location>
</feature>
<keyword evidence="4 5" id="KW-0134">Cell wall</keyword>
<dbReference type="EC" id="3.1.1.-" evidence="5"/>
<dbReference type="PANTHER" id="PTHR21562:SF93">
    <property type="entry name" value="PECTIN ACETYLESTERASE 8"/>
    <property type="match status" value="1"/>
</dbReference>
<keyword evidence="8" id="KW-1185">Reference proteome</keyword>
<keyword evidence="5" id="KW-0964">Secreted</keyword>
<keyword evidence="5" id="KW-0961">Cell wall biogenesis/degradation</keyword>
<evidence type="ECO:0000256" key="2">
    <source>
        <dbReference type="ARBA" id="ARBA00004191"/>
    </source>
</evidence>
<dbReference type="InterPro" id="IPR004963">
    <property type="entry name" value="PAE/NOTUM"/>
</dbReference>
<gene>
    <name evidence="7" type="ORF">ZIOFF_065368</name>
</gene>
<keyword evidence="5" id="KW-0378">Hydrolase</keyword>
<dbReference type="Proteomes" id="UP000734854">
    <property type="component" value="Unassembled WGS sequence"/>
</dbReference>
<sequence>MVVGEGGGDVRLEREEEIGGGDEKAAIALRQRHVEEGGRRPERQPSVALGWLSFVGVGRGDRVKQVCGKDERGNKESSTVQLGREEETGRQAEFVNITYVESGVAKAAGADFYNWNRVKIRYCDGSSFTGDVEKVDPVTNLHYRGARVWRAVMEDLLVQGMSEAENALLSGCSAGGLASILHCDSFRNFLPESAKVKCLSDAGYFINVKDITGTEHIKTFYNDVVTTHGSAKNLAHCSSTTEPGLARVDTQLFILNAAYDTWQIRNILVYGNADPQGTWKACKLDINQCSPAQLEIIQGYRMDFLNALNGLGNLSSRGLFINSCFVHCQSEIQETWFAADSPMLNKTRIATAVADWFYDRRPIIKIDCPYPCDSTCHNNVSPDEVSEA</sequence>
<protein>
    <recommendedName>
        <fullName evidence="5">Pectin acetylesterase</fullName>
        <ecNumber evidence="5">3.1.1.-</ecNumber>
    </recommendedName>
</protein>
<evidence type="ECO:0000256" key="3">
    <source>
        <dbReference type="ARBA" id="ARBA00005784"/>
    </source>
</evidence>
<organism evidence="7 8">
    <name type="scientific">Zingiber officinale</name>
    <name type="common">Ginger</name>
    <name type="synonym">Amomum zingiber</name>
    <dbReference type="NCBI Taxonomy" id="94328"/>
    <lineage>
        <taxon>Eukaryota</taxon>
        <taxon>Viridiplantae</taxon>
        <taxon>Streptophyta</taxon>
        <taxon>Embryophyta</taxon>
        <taxon>Tracheophyta</taxon>
        <taxon>Spermatophyta</taxon>
        <taxon>Magnoliopsida</taxon>
        <taxon>Liliopsida</taxon>
        <taxon>Zingiberales</taxon>
        <taxon>Zingiberaceae</taxon>
        <taxon>Zingiber</taxon>
    </lineage>
</organism>
<dbReference type="AlphaFoldDB" id="A0A8J5KH17"/>
<comment type="function">
    <text evidence="1 5">Hydrolyzes acetyl esters in homogalacturonan regions of pectin. In type I primary cell wall, galacturonic acid residues of pectin can be acetylated at the O-2 and O-3 positions. Decreasing the degree of acetylation of pectin gels in vitro alters their physical properties.</text>
</comment>
<dbReference type="EMBL" id="JACMSC010000018">
    <property type="protein sequence ID" value="KAG6476132.1"/>
    <property type="molecule type" value="Genomic_DNA"/>
</dbReference>